<dbReference type="PANTHER" id="PTHR23350">
    <property type="entry name" value="PEROXISOME ASSEMBLY PROTEIN 10"/>
    <property type="match status" value="1"/>
</dbReference>
<evidence type="ECO:0000256" key="15">
    <source>
        <dbReference type="ARBA" id="ARBA00022989"/>
    </source>
</evidence>
<reference evidence="21" key="1">
    <citation type="submission" date="2024-02" db="UniProtKB">
        <authorList>
            <consortium name="WormBaseParasite"/>
        </authorList>
    </citation>
    <scope>IDENTIFICATION</scope>
</reference>
<evidence type="ECO:0000256" key="12">
    <source>
        <dbReference type="ARBA" id="ARBA00022786"/>
    </source>
</evidence>
<evidence type="ECO:0000256" key="16">
    <source>
        <dbReference type="ARBA" id="ARBA00023136"/>
    </source>
</evidence>
<dbReference type="WBParaSite" id="MBELARI_LOCUS11386">
    <property type="protein sequence ID" value="MBELARI_LOCUS11386"/>
    <property type="gene ID" value="MBELARI_LOCUS11386"/>
</dbReference>
<comment type="subcellular location">
    <subcellularLocation>
        <location evidence="2">Peroxisome membrane</location>
        <topology evidence="2">Multi-pass membrane protein</topology>
    </subcellularLocation>
</comment>
<dbReference type="SUPFAM" id="SSF57850">
    <property type="entry name" value="RING/U-box"/>
    <property type="match status" value="1"/>
</dbReference>
<proteinExistence type="inferred from homology"/>
<protein>
    <recommendedName>
        <fullName evidence="5">RING-type E3 ubiquitin transferase</fullName>
        <ecNumber evidence="5">2.3.2.27</ecNumber>
    </recommendedName>
</protein>
<comment type="catalytic activity">
    <reaction evidence="1">
        <text>S-ubiquitinyl-[E2 ubiquitin-conjugating enzyme]-L-cysteine + [acceptor protein]-L-lysine = [E2 ubiquitin-conjugating enzyme]-L-cysteine + N(6)-ubiquitinyl-[acceptor protein]-L-lysine.</text>
        <dbReference type="EC" id="2.3.2.27"/>
    </reaction>
</comment>
<keyword evidence="14" id="KW-0653">Protein transport</keyword>
<keyword evidence="16" id="KW-0472">Membrane</keyword>
<dbReference type="EC" id="2.3.2.27" evidence="5"/>
<evidence type="ECO:0000313" key="21">
    <source>
        <dbReference type="WBParaSite" id="MBELARI_LOCUS11386"/>
    </source>
</evidence>
<evidence type="ECO:0000256" key="6">
    <source>
        <dbReference type="ARBA" id="ARBA00022448"/>
    </source>
</evidence>
<dbReference type="GO" id="GO:0008270">
    <property type="term" value="F:zinc ion binding"/>
    <property type="evidence" value="ECO:0007669"/>
    <property type="project" value="UniProtKB-KW"/>
</dbReference>
<organism evidence="20 21">
    <name type="scientific">Mesorhabditis belari</name>
    <dbReference type="NCBI Taxonomy" id="2138241"/>
    <lineage>
        <taxon>Eukaryota</taxon>
        <taxon>Metazoa</taxon>
        <taxon>Ecdysozoa</taxon>
        <taxon>Nematoda</taxon>
        <taxon>Chromadorea</taxon>
        <taxon>Rhabditida</taxon>
        <taxon>Rhabditina</taxon>
        <taxon>Rhabditomorpha</taxon>
        <taxon>Rhabditoidea</taxon>
        <taxon>Rhabditidae</taxon>
        <taxon>Mesorhabditinae</taxon>
        <taxon>Mesorhabditis</taxon>
    </lineage>
</organism>
<evidence type="ECO:0000256" key="13">
    <source>
        <dbReference type="ARBA" id="ARBA00022833"/>
    </source>
</evidence>
<name>A0AAF3J228_9BILA</name>
<evidence type="ECO:0000256" key="7">
    <source>
        <dbReference type="ARBA" id="ARBA00022593"/>
    </source>
</evidence>
<dbReference type="PROSITE" id="PS50089">
    <property type="entry name" value="ZF_RING_2"/>
    <property type="match status" value="1"/>
</dbReference>
<evidence type="ECO:0000256" key="4">
    <source>
        <dbReference type="ARBA" id="ARBA00008704"/>
    </source>
</evidence>
<evidence type="ECO:0000256" key="17">
    <source>
        <dbReference type="ARBA" id="ARBA00023140"/>
    </source>
</evidence>
<dbReference type="PANTHER" id="PTHR23350:SF0">
    <property type="entry name" value="PEROXISOME BIOGENESIS FACTOR 10"/>
    <property type="match status" value="1"/>
</dbReference>
<dbReference type="GO" id="GO:0061630">
    <property type="term" value="F:ubiquitin protein ligase activity"/>
    <property type="evidence" value="ECO:0007669"/>
    <property type="project" value="UniProtKB-EC"/>
</dbReference>
<dbReference type="GO" id="GO:0016558">
    <property type="term" value="P:protein import into peroxisome matrix"/>
    <property type="evidence" value="ECO:0007669"/>
    <property type="project" value="InterPro"/>
</dbReference>
<keyword evidence="15" id="KW-1133">Transmembrane helix</keyword>
<keyword evidence="12" id="KW-0833">Ubl conjugation pathway</keyword>
<keyword evidence="8" id="KW-0808">Transferase</keyword>
<keyword evidence="11 18" id="KW-0863">Zinc-finger</keyword>
<dbReference type="InterPro" id="IPR013083">
    <property type="entry name" value="Znf_RING/FYVE/PHD"/>
</dbReference>
<evidence type="ECO:0000256" key="14">
    <source>
        <dbReference type="ARBA" id="ARBA00022927"/>
    </source>
</evidence>
<dbReference type="InterPro" id="IPR027370">
    <property type="entry name" value="Znf-RING_euk"/>
</dbReference>
<dbReference type="AlphaFoldDB" id="A0AAF3J228"/>
<keyword evidence="13" id="KW-0862">Zinc</keyword>
<dbReference type="InterPro" id="IPR017907">
    <property type="entry name" value="Znf_RING_CS"/>
</dbReference>
<dbReference type="Pfam" id="PF04757">
    <property type="entry name" value="Pex2_Pex12"/>
    <property type="match status" value="1"/>
</dbReference>
<keyword evidence="6" id="KW-0813">Transport</keyword>
<dbReference type="PROSITE" id="PS00518">
    <property type="entry name" value="ZF_RING_1"/>
    <property type="match status" value="1"/>
</dbReference>
<keyword evidence="7" id="KW-0962">Peroxisome biogenesis</keyword>
<feature type="domain" description="RING-type" evidence="19">
    <location>
        <begin position="235"/>
        <end position="273"/>
    </location>
</feature>
<dbReference type="InterPro" id="IPR001841">
    <property type="entry name" value="Znf_RING"/>
</dbReference>
<dbReference type="Proteomes" id="UP000887575">
    <property type="component" value="Unassembled WGS sequence"/>
</dbReference>
<accession>A0AAF3J228</accession>
<keyword evidence="9" id="KW-0812">Transmembrane</keyword>
<evidence type="ECO:0000259" key="19">
    <source>
        <dbReference type="PROSITE" id="PS50089"/>
    </source>
</evidence>
<evidence type="ECO:0000256" key="2">
    <source>
        <dbReference type="ARBA" id="ARBA00004585"/>
    </source>
</evidence>
<evidence type="ECO:0000256" key="1">
    <source>
        <dbReference type="ARBA" id="ARBA00000900"/>
    </source>
</evidence>
<dbReference type="Pfam" id="PF13445">
    <property type="entry name" value="zf-RING_UBOX"/>
    <property type="match status" value="1"/>
</dbReference>
<comment type="similarity">
    <text evidence="4">Belongs to the pex2/pex10/pex12 family.</text>
</comment>
<evidence type="ECO:0000256" key="10">
    <source>
        <dbReference type="ARBA" id="ARBA00022723"/>
    </source>
</evidence>
<dbReference type="SMART" id="SM00184">
    <property type="entry name" value="RING"/>
    <property type="match status" value="1"/>
</dbReference>
<keyword evidence="17" id="KW-0576">Peroxisome</keyword>
<evidence type="ECO:0000256" key="8">
    <source>
        <dbReference type="ARBA" id="ARBA00022679"/>
    </source>
</evidence>
<evidence type="ECO:0000256" key="5">
    <source>
        <dbReference type="ARBA" id="ARBA00012483"/>
    </source>
</evidence>
<sequence length="287" mass="33302">MENQTYLAEKWEIIRAQSRDDEEVKNLEEQIGKIIHSLCKSNNGLLYASKEYLAKFLYYAMTLLSDVQTIGDEYLHLIETDETMKYTPSTGSKTMFTFWHVLLHLPYLYLKQFGRRSSYYQKIQNPKLKRTLKELLKKSLYAISLSERFHLSIFYIYGNFYNISRRFAGIKYLSSSPQTDPQALKLYRILGFLSIGQCLSSLVFNIWQHAFTNQNQEGDNETIETNEELKLSFQCTVCLEHSPPATSGCGHIFCWNCLQATAKEDSPKCPSCRKDFEPQSVVPLLNL</sequence>
<dbReference type="GO" id="GO:0005778">
    <property type="term" value="C:peroxisomal membrane"/>
    <property type="evidence" value="ECO:0007669"/>
    <property type="project" value="UniProtKB-SubCell"/>
</dbReference>
<evidence type="ECO:0000256" key="3">
    <source>
        <dbReference type="ARBA" id="ARBA00004906"/>
    </source>
</evidence>
<evidence type="ECO:0000256" key="11">
    <source>
        <dbReference type="ARBA" id="ARBA00022771"/>
    </source>
</evidence>
<comment type="pathway">
    <text evidence="3">Protein modification; protein ubiquitination.</text>
</comment>
<evidence type="ECO:0000256" key="9">
    <source>
        <dbReference type="ARBA" id="ARBA00022692"/>
    </source>
</evidence>
<keyword evidence="20" id="KW-1185">Reference proteome</keyword>
<dbReference type="InterPro" id="IPR025654">
    <property type="entry name" value="PEX2/10"/>
</dbReference>
<dbReference type="Gene3D" id="3.30.40.10">
    <property type="entry name" value="Zinc/RING finger domain, C3HC4 (zinc finger)"/>
    <property type="match status" value="1"/>
</dbReference>
<keyword evidence="10" id="KW-0479">Metal-binding</keyword>
<evidence type="ECO:0000256" key="18">
    <source>
        <dbReference type="PROSITE-ProRule" id="PRU00175"/>
    </source>
</evidence>
<evidence type="ECO:0000313" key="20">
    <source>
        <dbReference type="Proteomes" id="UP000887575"/>
    </source>
</evidence>
<dbReference type="InterPro" id="IPR006845">
    <property type="entry name" value="Pex_N"/>
</dbReference>